<evidence type="ECO:0000256" key="2">
    <source>
        <dbReference type="ARBA" id="ARBA00004656"/>
    </source>
</evidence>
<dbReference type="Pfam" id="PF14637">
    <property type="entry name" value="FNIP_M"/>
    <property type="match status" value="1"/>
</dbReference>
<gene>
    <name evidence="10" type="primary">LOC106156070</name>
</gene>
<dbReference type="FunCoup" id="A0A1S3HMB9">
    <property type="interactions" value="1501"/>
</dbReference>
<comment type="similarity">
    <text evidence="3">Belongs to the FNIP family.</text>
</comment>
<dbReference type="RefSeq" id="XP_013386631.1">
    <property type="nucleotide sequence ID" value="XM_013531177.2"/>
</dbReference>
<evidence type="ECO:0000256" key="4">
    <source>
        <dbReference type="ARBA" id="ARBA00022490"/>
    </source>
</evidence>
<evidence type="ECO:0000313" key="10">
    <source>
        <dbReference type="RefSeq" id="XP_013386631.1"/>
    </source>
</evidence>
<feature type="domain" description="UDENN FNIP1/2-type" evidence="8">
    <location>
        <begin position="55"/>
        <end position="1242"/>
    </location>
</feature>
<keyword evidence="4" id="KW-0963">Cytoplasm</keyword>
<comment type="subcellular location">
    <subcellularLocation>
        <location evidence="1">Cytoplasm</location>
    </subcellularLocation>
    <subcellularLocation>
        <location evidence="2">Lysosome membrane</location>
    </subcellularLocation>
</comment>
<dbReference type="PROSITE" id="PS51836">
    <property type="entry name" value="DENN_FNIP12"/>
    <property type="match status" value="1"/>
</dbReference>
<dbReference type="InterPro" id="IPR028086">
    <property type="entry name" value="FNIP_C_dom"/>
</dbReference>
<protein>
    <submittedName>
        <fullName evidence="10">Folliculin-interacting protein 1 isoform X1</fullName>
    </submittedName>
</protein>
<evidence type="ECO:0000256" key="7">
    <source>
        <dbReference type="SAM" id="MobiDB-lite"/>
    </source>
</evidence>
<evidence type="ECO:0000313" key="9">
    <source>
        <dbReference type="Proteomes" id="UP000085678"/>
    </source>
</evidence>
<evidence type="ECO:0000259" key="8">
    <source>
        <dbReference type="PROSITE" id="PS51836"/>
    </source>
</evidence>
<dbReference type="OrthoDB" id="10051712at2759"/>
<dbReference type="PANTHER" id="PTHR21634:SF9">
    <property type="entry name" value="RE13835P"/>
    <property type="match status" value="1"/>
</dbReference>
<reference evidence="10" key="1">
    <citation type="submission" date="2025-08" db="UniProtKB">
        <authorList>
            <consortium name="RefSeq"/>
        </authorList>
    </citation>
    <scope>IDENTIFICATION</scope>
    <source>
        <tissue evidence="10">Gonads</tissue>
    </source>
</reference>
<feature type="compositionally biased region" description="Low complexity" evidence="7">
    <location>
        <begin position="773"/>
        <end position="784"/>
    </location>
</feature>
<feature type="region of interest" description="Disordered" evidence="7">
    <location>
        <begin position="950"/>
        <end position="1047"/>
    </location>
</feature>
<dbReference type="PRINTS" id="PR02073">
    <property type="entry name" value="FOLLICULNIP1"/>
</dbReference>
<dbReference type="GO" id="GO:0051087">
    <property type="term" value="F:protein-folding chaperone binding"/>
    <property type="evidence" value="ECO:0007669"/>
    <property type="project" value="TreeGrafter"/>
</dbReference>
<dbReference type="PANTHER" id="PTHR21634">
    <property type="entry name" value="RE13835P"/>
    <property type="match status" value="1"/>
</dbReference>
<dbReference type="InterPro" id="IPR026156">
    <property type="entry name" value="FNIP_fam"/>
</dbReference>
<evidence type="ECO:0000256" key="5">
    <source>
        <dbReference type="ARBA" id="ARBA00023136"/>
    </source>
</evidence>
<feature type="compositionally biased region" description="Basic and acidic residues" evidence="7">
    <location>
        <begin position="979"/>
        <end position="989"/>
    </location>
</feature>
<dbReference type="KEGG" id="lak:106156070"/>
<dbReference type="GO" id="GO:0005765">
    <property type="term" value="C:lysosomal membrane"/>
    <property type="evidence" value="ECO:0007669"/>
    <property type="project" value="UniProtKB-SubCell"/>
</dbReference>
<dbReference type="Pfam" id="PF14636">
    <property type="entry name" value="FNIP_N"/>
    <property type="match status" value="1"/>
</dbReference>
<name>A0A1S3HMB9_LINAN</name>
<feature type="region of interest" description="Disordered" evidence="7">
    <location>
        <begin position="748"/>
        <end position="786"/>
    </location>
</feature>
<dbReference type="STRING" id="7574.A0A1S3HMB9"/>
<dbReference type="InterPro" id="IPR037545">
    <property type="entry name" value="DENN_FNIP1/2"/>
</dbReference>
<dbReference type="Proteomes" id="UP000085678">
    <property type="component" value="Unplaced"/>
</dbReference>
<dbReference type="GO" id="GO:0042030">
    <property type="term" value="F:ATPase inhibitor activity"/>
    <property type="evidence" value="ECO:0007669"/>
    <property type="project" value="TreeGrafter"/>
</dbReference>
<accession>A0A1S3HMB9</accession>
<keyword evidence="6" id="KW-0458">Lysosome</keyword>
<dbReference type="InterPro" id="IPR028085">
    <property type="entry name" value="FNIP_mid_dom"/>
</dbReference>
<evidence type="ECO:0000256" key="1">
    <source>
        <dbReference type="ARBA" id="ARBA00004496"/>
    </source>
</evidence>
<proteinExistence type="inferred from homology"/>
<organism evidence="9 10">
    <name type="scientific">Lingula anatina</name>
    <name type="common">Brachiopod</name>
    <name type="synonym">Lingula unguis</name>
    <dbReference type="NCBI Taxonomy" id="7574"/>
    <lineage>
        <taxon>Eukaryota</taxon>
        <taxon>Metazoa</taxon>
        <taxon>Spiralia</taxon>
        <taxon>Lophotrochozoa</taxon>
        <taxon>Brachiopoda</taxon>
        <taxon>Linguliformea</taxon>
        <taxon>Lingulata</taxon>
        <taxon>Lingulida</taxon>
        <taxon>Linguloidea</taxon>
        <taxon>Lingulidae</taxon>
        <taxon>Lingula</taxon>
    </lineage>
</organism>
<dbReference type="Pfam" id="PF14638">
    <property type="entry name" value="FNIP_C"/>
    <property type="match status" value="1"/>
</dbReference>
<evidence type="ECO:0000256" key="3">
    <source>
        <dbReference type="ARBA" id="ARBA00007541"/>
    </source>
</evidence>
<keyword evidence="5" id="KW-0472">Membrane</keyword>
<sequence length="1252" mass="139943">MKFPDRSPAVLMIKHGLEQCLLRWEDMRENRAIGKHRSRARVSHLPSEGWRGPSLKEEQVRLVIYRDHDIKGRQLVYDSVAVTRIEPGKDSKQPKKCCKTEQNVSQLTDSCDGLNEWQCRQGPKYQFEKRGSDAKLLGEMMYGSVPMTSKGTAFKVHCIRLPPQLMVTKVFIEPKTNRESSGLLMDNDDSCSLTSSTSEYLASGHEGQSLARSIPVAVPSPPAVSANEEDSGFAASSLASSDGWVTPFPSPGSNSSLNSNSYNSMHKRWMRAQSMRLDYGLMRRHSGEFTAQLNEGSLPTSRRKAKLGMAVVFNLTGQEEEIMQFQSFFFSHIALLEGNVNKLKAAVERACMDKRNFVHLVYEAFATFRQEILDLYTAPRICEPVWLTMMATNSYRHAILSQKFLGEFMSLVEKYDTKNTSFFLSSLITAVLTHHLAWVPTVTPAGATPSRTYLDKHSAKWLDTLARTHPYNPLWAQLGDLYGAIGFPLKLARTIVVGKKADLVRKLLFVLTYFIRCSEVHESGEHSWEPLEVDFVDIEEGSTSQTEHQRELECRSPGLQDRSVHETEPVPRLHGDLCLQLDSLDSAVFTSFDSTLSSEPSVRGRHPEMALFNRQNSSKIEDVADECSSLDFSLGSLSSLPLTDQTEAVSNFNELVRGGEEKNASIAQGKAPSLSHHSNMSEIQKIEKKQHLSFSSAKTNFNTERTHSDVFSSRILNNEKNAATRKELGDKTSVTIIDANRRTVSLTDKDAQDNKIPSSSQVPVLFHERSHSDSSNNSSTSQASTCQLAVDSIQEPAVERIRHVGRSVSDLKLDDHQTINNAGLFKSKSSEMCAEYKEHVGTWDASCKAAQLPQQHLLTSCKACIRNNQLSPTVALQCQHHGKHVYFRQPSMDSSTMFDEYFLGDSEVKTIDELEVRDRLAKADTTNHRTSIDSAYEEEHGKISLVEKDSKLEHTKGIQSRPNRPSKLVINKNNTAEADQGHERSRHDSFNSSSKMEFLRSDSFSAGSKSDGARRDSVSSKGSTPARCRSVTPTELGRRRHQSELSTASSLHDALEYFESLKELPLPSFTSCPQVIENKLYDSNFGHSLLGGYNDHYVSDFVLHGTSDTSFLKRLRKDLVMTEQYSILDEPVAEAVSIVADTSNWSVEIVSSRNKSEFGEVVNPAPLVCNMVESVQNLWRLRMAPEFCLMHMEDRLQEIYFKSGILAEYLQCEKIGSNKEICSLLGVDVSDLPLLMAVAGIHSPNQGLGLVS</sequence>
<dbReference type="InterPro" id="IPR028084">
    <property type="entry name" value="FNIP_N_dom"/>
</dbReference>
<dbReference type="InParanoid" id="A0A1S3HMB9"/>
<dbReference type="GeneID" id="106156070"/>
<keyword evidence="9" id="KW-1185">Reference proteome</keyword>
<dbReference type="AlphaFoldDB" id="A0A1S3HMB9"/>
<evidence type="ECO:0000256" key="6">
    <source>
        <dbReference type="ARBA" id="ARBA00023228"/>
    </source>
</evidence>